<organism evidence="1 2">
    <name type="scientific">Pseudomonas monteilii</name>
    <dbReference type="NCBI Taxonomy" id="76759"/>
    <lineage>
        <taxon>Bacteria</taxon>
        <taxon>Pseudomonadati</taxon>
        <taxon>Pseudomonadota</taxon>
        <taxon>Gammaproteobacteria</taxon>
        <taxon>Pseudomonadales</taxon>
        <taxon>Pseudomonadaceae</taxon>
        <taxon>Pseudomonas</taxon>
    </lineage>
</organism>
<dbReference type="Proteomes" id="UP000440965">
    <property type="component" value="Unassembled WGS sequence"/>
</dbReference>
<proteinExistence type="predicted"/>
<dbReference type="EMBL" id="WEIK01000005">
    <property type="protein sequence ID" value="MVF49284.1"/>
    <property type="molecule type" value="Genomic_DNA"/>
</dbReference>
<sequence length="215" mass="24191">MNTETNESFFETWINDESEMDLDDLPSWELRALAKDLIKKNSDDLLQNLRAPNLETLRNMACASLMLSEGRVTRKYSGKMFGLAFDALENLINAHPNISTELLTTVGVFIGASQAVIAGNTAERHKNFSARINPLAEKNAKASERSERARSIASAIWAADSEHEYRLSDMATEVKDILEREGAQNLPQIERIKEWIKQVAPEYARRPGRGKSPRT</sequence>
<accession>A0A7X3F1B3</accession>
<dbReference type="RefSeq" id="WP_156867115.1">
    <property type="nucleotide sequence ID" value="NZ_WEIK01000005.1"/>
</dbReference>
<dbReference type="AlphaFoldDB" id="A0A7X3F1B3"/>
<gene>
    <name evidence="1" type="ORF">F9Z43_08100</name>
</gene>
<reference evidence="1 2" key="1">
    <citation type="submission" date="2019-10" db="EMBL/GenBank/DDBJ databases">
        <title>XDR Pseudomonas monteilii producing IMP-16 from LCR.</title>
        <authorList>
            <person name="Ballaben A."/>
            <person name="Doi Y."/>
        </authorList>
    </citation>
    <scope>NUCLEOTIDE SEQUENCE [LARGE SCALE GENOMIC DNA]</scope>
    <source>
        <strain evidence="1 2">597/14</strain>
    </source>
</reference>
<evidence type="ECO:0000313" key="1">
    <source>
        <dbReference type="EMBL" id="MVF49284.1"/>
    </source>
</evidence>
<name>A0A7X3F1B3_9PSED</name>
<comment type="caution">
    <text evidence="1">The sequence shown here is derived from an EMBL/GenBank/DDBJ whole genome shotgun (WGS) entry which is preliminary data.</text>
</comment>
<protein>
    <submittedName>
        <fullName evidence="1">Uncharacterized protein</fullName>
    </submittedName>
</protein>
<evidence type="ECO:0000313" key="2">
    <source>
        <dbReference type="Proteomes" id="UP000440965"/>
    </source>
</evidence>